<protein>
    <submittedName>
        <fullName evidence="1">Uncharacterized protein</fullName>
    </submittedName>
</protein>
<dbReference type="EMBL" id="JBHVBU010000054">
    <property type="protein sequence ID" value="MFE7965229.1"/>
    <property type="molecule type" value="Genomic_DNA"/>
</dbReference>
<reference evidence="1 2" key="1">
    <citation type="submission" date="2024-09" db="EMBL/GenBank/DDBJ databases">
        <title>The Natural Products Discovery Center: Release of the First 8490 Sequenced Strains for Exploring Actinobacteria Biosynthetic Diversity.</title>
        <authorList>
            <person name="Kalkreuter E."/>
            <person name="Kautsar S.A."/>
            <person name="Yang D."/>
            <person name="Bader C.D."/>
            <person name="Teijaro C.N."/>
            <person name="Fluegel L."/>
            <person name="Davis C.M."/>
            <person name="Simpson J.R."/>
            <person name="Lauterbach L."/>
            <person name="Steele A.D."/>
            <person name="Gui C."/>
            <person name="Meng S."/>
            <person name="Li G."/>
            <person name="Viehrig K."/>
            <person name="Ye F."/>
            <person name="Su P."/>
            <person name="Kiefer A.F."/>
            <person name="Nichols A."/>
            <person name="Cepeda A.J."/>
            <person name="Yan W."/>
            <person name="Fan B."/>
            <person name="Jiang Y."/>
            <person name="Adhikari A."/>
            <person name="Zheng C.-J."/>
            <person name="Schuster L."/>
            <person name="Cowan T.M."/>
            <person name="Smanski M.J."/>
            <person name="Chevrette M.G."/>
            <person name="De Carvalho L.P.S."/>
            <person name="Shen B."/>
        </authorList>
    </citation>
    <scope>NUCLEOTIDE SEQUENCE [LARGE SCALE GENOMIC DNA]</scope>
    <source>
        <strain evidence="1 2">NPDC057399</strain>
    </source>
</reference>
<evidence type="ECO:0000313" key="2">
    <source>
        <dbReference type="Proteomes" id="UP001600650"/>
    </source>
</evidence>
<evidence type="ECO:0000313" key="1">
    <source>
        <dbReference type="EMBL" id="MFE7965229.1"/>
    </source>
</evidence>
<sequence length="150" mass="15918">MSDTTTPPTGPVVRISELEVCALPADHEAYPAYVLRIRQLAGGWAVIRPGDRCLGRDGTWSYGSQQGDRDDAWLADHRFGIAEAVERAQEAARLLTVRGCTAGERLAEEDGAADVAGEAAQAAAELAQAWAAARHATPDHAVHNSDTPCT</sequence>
<organism evidence="1 2">
    <name type="scientific">Streptomyces cellulosae</name>
    <dbReference type="NCBI Taxonomy" id="1968"/>
    <lineage>
        <taxon>Bacteria</taxon>
        <taxon>Bacillati</taxon>
        <taxon>Actinomycetota</taxon>
        <taxon>Actinomycetes</taxon>
        <taxon>Kitasatosporales</taxon>
        <taxon>Streptomycetaceae</taxon>
        <taxon>Streptomyces</taxon>
    </lineage>
</organism>
<dbReference type="RefSeq" id="WP_381727139.1">
    <property type="nucleotide sequence ID" value="NZ_JBHVBU010000054.1"/>
</dbReference>
<dbReference type="Proteomes" id="UP001600650">
    <property type="component" value="Unassembled WGS sequence"/>
</dbReference>
<accession>A0ABW6JIM9</accession>
<name>A0ABW6JIM9_STRCE</name>
<proteinExistence type="predicted"/>
<gene>
    <name evidence="1" type="ORF">ACFU0X_19725</name>
</gene>
<keyword evidence="2" id="KW-1185">Reference proteome</keyword>
<comment type="caution">
    <text evidence="1">The sequence shown here is derived from an EMBL/GenBank/DDBJ whole genome shotgun (WGS) entry which is preliminary data.</text>
</comment>